<dbReference type="SUPFAM" id="SSF53474">
    <property type="entry name" value="alpha/beta-Hydrolases"/>
    <property type="match status" value="1"/>
</dbReference>
<keyword evidence="1" id="KW-0378">Hydrolase</keyword>
<accession>A0A194V2H8</accession>
<proteinExistence type="predicted"/>
<dbReference type="AlphaFoldDB" id="A0A194V2H8"/>
<evidence type="ECO:0000256" key="1">
    <source>
        <dbReference type="ARBA" id="ARBA00022801"/>
    </source>
</evidence>
<gene>
    <name evidence="3" type="ORF">VP1G_05368</name>
</gene>
<dbReference type="InterPro" id="IPR050300">
    <property type="entry name" value="GDXG_lipolytic_enzyme"/>
</dbReference>
<organism evidence="3 4">
    <name type="scientific">Cytospora mali</name>
    <name type="common">Apple Valsa canker fungus</name>
    <name type="synonym">Valsa mali</name>
    <dbReference type="NCBI Taxonomy" id="578113"/>
    <lineage>
        <taxon>Eukaryota</taxon>
        <taxon>Fungi</taxon>
        <taxon>Dikarya</taxon>
        <taxon>Ascomycota</taxon>
        <taxon>Pezizomycotina</taxon>
        <taxon>Sordariomycetes</taxon>
        <taxon>Sordariomycetidae</taxon>
        <taxon>Diaporthales</taxon>
        <taxon>Cytosporaceae</taxon>
        <taxon>Cytospora</taxon>
    </lineage>
</organism>
<evidence type="ECO:0000259" key="2">
    <source>
        <dbReference type="Pfam" id="PF07859"/>
    </source>
</evidence>
<name>A0A194V2H8_CYTMA</name>
<dbReference type="GO" id="GO:0016787">
    <property type="term" value="F:hydrolase activity"/>
    <property type="evidence" value="ECO:0007669"/>
    <property type="project" value="UniProtKB-KW"/>
</dbReference>
<reference evidence="4" key="1">
    <citation type="submission" date="2014-12" db="EMBL/GenBank/DDBJ databases">
        <title>Genome Sequence of Valsa Canker Pathogens Uncovers a Specific Adaption of Colonization on Woody Bark.</title>
        <authorList>
            <person name="Yin Z."/>
            <person name="Liu H."/>
            <person name="Gao X."/>
            <person name="Li Z."/>
            <person name="Song N."/>
            <person name="Ke X."/>
            <person name="Dai Q."/>
            <person name="Wu Y."/>
            <person name="Sun Y."/>
            <person name="Xu J.-R."/>
            <person name="Kang Z.K."/>
            <person name="Wang L."/>
            <person name="Huang L."/>
        </authorList>
    </citation>
    <scope>NUCLEOTIDE SEQUENCE [LARGE SCALE GENOMIC DNA]</scope>
    <source>
        <strain evidence="4">SXYL134</strain>
    </source>
</reference>
<protein>
    <submittedName>
        <fullName evidence="3">Carboxylesterase NlhH</fullName>
    </submittedName>
</protein>
<keyword evidence="4" id="KW-1185">Reference proteome</keyword>
<dbReference type="EMBL" id="KN714708">
    <property type="protein sequence ID" value="KUI58113.1"/>
    <property type="molecule type" value="Genomic_DNA"/>
</dbReference>
<dbReference type="Proteomes" id="UP000078576">
    <property type="component" value="Unassembled WGS sequence"/>
</dbReference>
<dbReference type="OrthoDB" id="2152029at2759"/>
<dbReference type="PANTHER" id="PTHR48081:SF18">
    <property type="entry name" value="ALPHA_BETA HYDROLASE FOLD-3 DOMAIN-CONTAINING PROTEIN"/>
    <property type="match status" value="1"/>
</dbReference>
<dbReference type="PANTHER" id="PTHR48081">
    <property type="entry name" value="AB HYDROLASE SUPERFAMILY PROTEIN C4A8.06C"/>
    <property type="match status" value="1"/>
</dbReference>
<dbReference type="InterPro" id="IPR013094">
    <property type="entry name" value="AB_hydrolase_3"/>
</dbReference>
<dbReference type="Pfam" id="PF07859">
    <property type="entry name" value="Abhydrolase_3"/>
    <property type="match status" value="1"/>
</dbReference>
<evidence type="ECO:0000313" key="3">
    <source>
        <dbReference type="EMBL" id="KUI58113.1"/>
    </source>
</evidence>
<evidence type="ECO:0000313" key="4">
    <source>
        <dbReference type="Proteomes" id="UP000078576"/>
    </source>
</evidence>
<sequence length="391" mass="43212">MTADGSKLSLWEAVSLTWRVPLIHVKAFKGLLSTILWSNPWPSLAWQQRLAIIFLRVVQFESPLSPNQSAWCRGTTTTRQSLKEYSQKAKLEYTAKEISTTTSGDNYPQAGLHFITPPSAPENGPTLFYLHGGGYEFPILPAIHIPLVFKWAQACKARQIVFLEYGLTPTYAYPTQLVQAVAGLHHLLEVAGLLPSELILGGDSAGGGMVASLLVHLIKPCPYAAPVDLKGDRFKGVFLTSPWVVMGTNQPSYDQNIRTDWESRELIQKYTAIWKPKMDEVWAAPCETKDAAEVWDAAFPASGQSTVAAKVLVTAGMGEVLHDGILRFATDFIRAKAIVSELDMDFVVVMEESCVLVRCPDETHVQPGVDLAMKYDKGSSMRATTTWLERL</sequence>
<feature type="domain" description="Alpha/beta hydrolase fold-3" evidence="2">
    <location>
        <begin position="127"/>
        <end position="331"/>
    </location>
</feature>
<dbReference type="STRING" id="694573.A0A194V2H8"/>
<dbReference type="Gene3D" id="3.40.50.1820">
    <property type="entry name" value="alpha/beta hydrolase"/>
    <property type="match status" value="1"/>
</dbReference>
<dbReference type="InterPro" id="IPR029058">
    <property type="entry name" value="AB_hydrolase_fold"/>
</dbReference>